<feature type="compositionally biased region" description="Polar residues" evidence="2">
    <location>
        <begin position="966"/>
        <end position="981"/>
    </location>
</feature>
<dbReference type="PANTHER" id="PTHR36617:SF15">
    <property type="entry name" value="REVERSE TRANSCRIPTASE ZINC-BINDING DOMAIN-CONTAINING PROTEIN"/>
    <property type="match status" value="1"/>
</dbReference>
<keyword evidence="4" id="KW-0808">Transferase</keyword>
<dbReference type="GO" id="GO:0003723">
    <property type="term" value="F:RNA binding"/>
    <property type="evidence" value="ECO:0007669"/>
    <property type="project" value="UniProtKB-UniRule"/>
</dbReference>
<evidence type="ECO:0000313" key="4">
    <source>
        <dbReference type="EMBL" id="PWA69398.1"/>
    </source>
</evidence>
<dbReference type="Gene3D" id="3.30.70.330">
    <property type="match status" value="1"/>
</dbReference>
<dbReference type="SMART" id="SM00360">
    <property type="entry name" value="RRM"/>
    <property type="match status" value="1"/>
</dbReference>
<dbReference type="SUPFAM" id="SSF54928">
    <property type="entry name" value="RNA-binding domain, RBD"/>
    <property type="match status" value="1"/>
</dbReference>
<feature type="compositionally biased region" description="Polar residues" evidence="2">
    <location>
        <begin position="505"/>
        <end position="515"/>
    </location>
</feature>
<dbReference type="InterPro" id="IPR000504">
    <property type="entry name" value="RRM_dom"/>
</dbReference>
<dbReference type="Gene3D" id="2.40.50.140">
    <property type="entry name" value="Nucleic acid-binding proteins"/>
    <property type="match status" value="1"/>
</dbReference>
<dbReference type="GO" id="GO:0003964">
    <property type="term" value="F:RNA-directed DNA polymerase activity"/>
    <property type="evidence" value="ECO:0007669"/>
    <property type="project" value="UniProtKB-KW"/>
</dbReference>
<feature type="compositionally biased region" description="Polar residues" evidence="2">
    <location>
        <begin position="478"/>
        <end position="493"/>
    </location>
</feature>
<feature type="region of interest" description="Disordered" evidence="2">
    <location>
        <begin position="962"/>
        <end position="982"/>
    </location>
</feature>
<feature type="region of interest" description="Disordered" evidence="2">
    <location>
        <begin position="405"/>
        <end position="425"/>
    </location>
</feature>
<comment type="caution">
    <text evidence="4">The sequence shown here is derived from an EMBL/GenBank/DDBJ whole genome shotgun (WGS) entry which is preliminary data.</text>
</comment>
<proteinExistence type="predicted"/>
<dbReference type="OrthoDB" id="696485at2759"/>
<dbReference type="PANTHER" id="PTHR36617">
    <property type="entry name" value="PROTEIN, PUTATIVE-RELATED"/>
    <property type="match status" value="1"/>
</dbReference>
<feature type="compositionally biased region" description="Pro residues" evidence="2">
    <location>
        <begin position="222"/>
        <end position="233"/>
    </location>
</feature>
<feature type="region of interest" description="Disordered" evidence="2">
    <location>
        <begin position="450"/>
        <end position="542"/>
    </location>
</feature>
<dbReference type="Pfam" id="PF13966">
    <property type="entry name" value="zf-RVT"/>
    <property type="match status" value="1"/>
</dbReference>
<feature type="compositionally biased region" description="Low complexity" evidence="2">
    <location>
        <begin position="450"/>
        <end position="459"/>
    </location>
</feature>
<dbReference type="InterPro" id="IPR026960">
    <property type="entry name" value="RVT-Znf"/>
</dbReference>
<feature type="region of interest" description="Disordered" evidence="2">
    <location>
        <begin position="222"/>
        <end position="241"/>
    </location>
</feature>
<dbReference type="Proteomes" id="UP000245207">
    <property type="component" value="Unassembled WGS sequence"/>
</dbReference>
<dbReference type="EMBL" id="PKPP01003448">
    <property type="protein sequence ID" value="PWA69398.1"/>
    <property type="molecule type" value="Genomic_DNA"/>
</dbReference>
<evidence type="ECO:0000259" key="3">
    <source>
        <dbReference type="PROSITE" id="PS50102"/>
    </source>
</evidence>
<keyword evidence="4" id="KW-0695">RNA-directed DNA polymerase</keyword>
<feature type="region of interest" description="Disordered" evidence="2">
    <location>
        <begin position="1"/>
        <end position="29"/>
    </location>
</feature>
<dbReference type="InterPro" id="IPR012677">
    <property type="entry name" value="Nucleotide-bd_a/b_plait_sf"/>
</dbReference>
<dbReference type="PROSITE" id="PS50102">
    <property type="entry name" value="RRM"/>
    <property type="match status" value="1"/>
</dbReference>
<accession>A0A2U1N7B1</accession>
<keyword evidence="5" id="KW-1185">Reference proteome</keyword>
<dbReference type="Pfam" id="PF00076">
    <property type="entry name" value="RRM_1"/>
    <property type="match status" value="1"/>
</dbReference>
<protein>
    <submittedName>
        <fullName evidence="4">RNA-directed DNA polymerase, eukaryota</fullName>
    </submittedName>
</protein>
<evidence type="ECO:0000313" key="5">
    <source>
        <dbReference type="Proteomes" id="UP000245207"/>
    </source>
</evidence>
<feature type="compositionally biased region" description="Low complexity" evidence="2">
    <location>
        <begin position="14"/>
        <end position="28"/>
    </location>
</feature>
<keyword evidence="1" id="KW-0694">RNA-binding</keyword>
<keyword evidence="4" id="KW-0548">Nucleotidyltransferase</keyword>
<dbReference type="InterPro" id="IPR035979">
    <property type="entry name" value="RBD_domain_sf"/>
</dbReference>
<dbReference type="CDD" id="cd00590">
    <property type="entry name" value="RRM_SF"/>
    <property type="match status" value="1"/>
</dbReference>
<evidence type="ECO:0000256" key="1">
    <source>
        <dbReference type="PROSITE-ProRule" id="PRU00176"/>
    </source>
</evidence>
<evidence type="ECO:0000256" key="2">
    <source>
        <dbReference type="SAM" id="MobiDB-lite"/>
    </source>
</evidence>
<reference evidence="4 5" key="1">
    <citation type="journal article" date="2018" name="Mol. Plant">
        <title>The genome of Artemisia annua provides insight into the evolution of Asteraceae family and artemisinin biosynthesis.</title>
        <authorList>
            <person name="Shen Q."/>
            <person name="Zhang L."/>
            <person name="Liao Z."/>
            <person name="Wang S."/>
            <person name="Yan T."/>
            <person name="Shi P."/>
            <person name="Liu M."/>
            <person name="Fu X."/>
            <person name="Pan Q."/>
            <person name="Wang Y."/>
            <person name="Lv Z."/>
            <person name="Lu X."/>
            <person name="Zhang F."/>
            <person name="Jiang W."/>
            <person name="Ma Y."/>
            <person name="Chen M."/>
            <person name="Hao X."/>
            <person name="Li L."/>
            <person name="Tang Y."/>
            <person name="Lv G."/>
            <person name="Zhou Y."/>
            <person name="Sun X."/>
            <person name="Brodelius P.E."/>
            <person name="Rose J.K.C."/>
            <person name="Tang K."/>
        </authorList>
    </citation>
    <scope>NUCLEOTIDE SEQUENCE [LARGE SCALE GENOMIC DNA]</scope>
    <source>
        <strain evidence="5">cv. Huhao1</strain>
        <tissue evidence="4">Leaf</tissue>
    </source>
</reference>
<name>A0A2U1N7B1_ARTAN</name>
<gene>
    <name evidence="4" type="ORF">CTI12_AA298140</name>
</gene>
<sequence length="1409" mass="159645">MNPTRQTTEKIMETVTTSSTSSATPSNTEEIQRSLDKGKGIMVEEEAVDIMNLKPQDLGKPLEIKVFKKWASRNVPDPNPTGLCFIFLDKKGGAVQANVQIWDMKDFDSKLQVNGCYRIQAYGCKRTDKWQRTLENEITLLLGRYTQVTEIQDTRFPAYYFNFAAYNQVAHRVDSRDSILTDYIGIIRDVANIRESGDSMTNRISRRNIEIQNLKYEDYMGPLPPLPLPPPEAPGDEQEPPQPYMQICDLLAIKPETNALRPFVIEATITKIDESQGWYFNRCRTCHTKINEGWPHPHCQQLGVRMTPNYTYEDYMGPLPPLPLPPPEAPGDEQEPAQPHMQIRDLLAIKPETNALLSYVSDPDPYTLPEIIRDLEHTKHIFTVHIAPGSRRGNTKYILEHATDAPQPTLPDVPPAIHEPQSPTTITEHISEKLSPDSSQAMLGQQELSTITEIPTAEITPPPGTDESIEKTEYHPPESSTMARRQLFTQVPEESSGEHTDEQHTTSPNPTNEGTEPSIIQGPREPVNRPQDLTTPTTHPPAITMEVSRRGSKKGSYHDDVARISTSIFVTNFPTSFTAKELYLSCNKYGYVVDSYIPMKKSKDGKRFGFVKFINVFNVERLVNNLCTIWNGRLKLYANVARFSRESKKVTNTQEQRKKVTDNNKAQEGYKGVKAAGVGKSYVNVVQGNDLKGDNGDSPAIVLDDDCGNDVDLSRHVFGKVKDFNSINNLKLILAKEGFEEAKLSHMGGLWVLIELHNVESQENLLAHSGVRSWFQDLVAAYTDFLSRERIVWVDVEGIPLNASSPNTFSRIGNKWGEIMDIEESTGSCFSRKRLCIKTSLPYNILESFKVIFKGKMFMARANELFTWSPCFSEFKVNDHSSDEESQVGDIPKSATPMDDMEDVASENDEEMVSETLFGDGPSLNCNNNAGDDIIQDDVQKSDDPFGVYDILNKQNVKNVVPDPSLSHSPGFTPLQPSSDSPLVEKSRAREMSSNNQYVYYRADLSNGNGLNGSESINEFSSNIPSRKTSKGGSMLDRKLQKLKKIIRPWINNQILLKKGIKTSLLNKLADIDKVLDSGINSDEILLSRLEVSQRLFNLNQSSSCWSSIIREVRVLDDKGFNLLSHCKMHVGNGVRTKFLLDFWSSDMVLCDRFPRIFALETVKDISVAAKMDASSLCASFRRPIRDGVERQQWLDFLHVIDSVNLASSPDRWSCDLNGEGTFRVKDIRLILDDIYLPSLNVETRWVRFVPIKVNVFAWRARLDRLPTRLNLSKRGILTNSITCPICDSSNEDVHHLFFGCSMAQELSCLICRWWDLPWTTMGSFSDWGTWFLSTPLSSKLKSLLEAVFLIMWWLIWSFRNRLLFDEVPPRRSRIFDDIVSCSFNWCSNRCSSCISKEFWYKNPYLISM</sequence>
<feature type="domain" description="RRM" evidence="3">
    <location>
        <begin position="566"/>
        <end position="643"/>
    </location>
</feature>
<organism evidence="4 5">
    <name type="scientific">Artemisia annua</name>
    <name type="common">Sweet wormwood</name>
    <dbReference type="NCBI Taxonomy" id="35608"/>
    <lineage>
        <taxon>Eukaryota</taxon>
        <taxon>Viridiplantae</taxon>
        <taxon>Streptophyta</taxon>
        <taxon>Embryophyta</taxon>
        <taxon>Tracheophyta</taxon>
        <taxon>Spermatophyta</taxon>
        <taxon>Magnoliopsida</taxon>
        <taxon>eudicotyledons</taxon>
        <taxon>Gunneridae</taxon>
        <taxon>Pentapetalae</taxon>
        <taxon>asterids</taxon>
        <taxon>campanulids</taxon>
        <taxon>Asterales</taxon>
        <taxon>Asteraceae</taxon>
        <taxon>Asteroideae</taxon>
        <taxon>Anthemideae</taxon>
        <taxon>Artemisiinae</taxon>
        <taxon>Artemisia</taxon>
    </lineage>
</organism>
<dbReference type="InterPro" id="IPR012340">
    <property type="entry name" value="NA-bd_OB-fold"/>
</dbReference>